<keyword evidence="9 12" id="KW-0472">Membrane</keyword>
<dbReference type="PANTHER" id="PTHR13050:SF7">
    <property type="entry name" value="VESICLE TRANSPORT PROTEIN USE1"/>
    <property type="match status" value="1"/>
</dbReference>
<evidence type="ECO:0008006" key="15">
    <source>
        <dbReference type="Google" id="ProtNLM"/>
    </source>
</evidence>
<evidence type="ECO:0000256" key="2">
    <source>
        <dbReference type="ARBA" id="ARBA00007891"/>
    </source>
</evidence>
<dbReference type="Pfam" id="PF09753">
    <property type="entry name" value="Use1"/>
    <property type="match status" value="1"/>
</dbReference>
<evidence type="ECO:0000256" key="12">
    <source>
        <dbReference type="SAM" id="Phobius"/>
    </source>
</evidence>
<feature type="region of interest" description="Disordered" evidence="11">
    <location>
        <begin position="139"/>
        <end position="173"/>
    </location>
</feature>
<dbReference type="GO" id="GO:0015031">
    <property type="term" value="P:protein transport"/>
    <property type="evidence" value="ECO:0007669"/>
    <property type="project" value="UniProtKB-KW"/>
</dbReference>
<evidence type="ECO:0000256" key="9">
    <source>
        <dbReference type="ARBA" id="ARBA00023136"/>
    </source>
</evidence>
<dbReference type="Proteomes" id="UP000011083">
    <property type="component" value="Unassembled WGS sequence"/>
</dbReference>
<keyword evidence="8 12" id="KW-1133">Transmembrane helix</keyword>
<comment type="subcellular location">
    <subcellularLocation>
        <location evidence="1">Endoplasmic reticulum membrane</location>
        <topology evidence="1">Single-pass type IV membrane protein</topology>
    </subcellularLocation>
</comment>
<evidence type="ECO:0000313" key="14">
    <source>
        <dbReference type="Proteomes" id="UP000011083"/>
    </source>
</evidence>
<keyword evidence="7" id="KW-0653">Protein transport</keyword>
<dbReference type="AlphaFoldDB" id="L8H6U7"/>
<keyword evidence="10" id="KW-0175">Coiled coil</keyword>
<dbReference type="EMBL" id="KB007908">
    <property type="protein sequence ID" value="ELR20962.1"/>
    <property type="molecule type" value="Genomic_DNA"/>
</dbReference>
<dbReference type="GeneID" id="14921835"/>
<evidence type="ECO:0000313" key="13">
    <source>
        <dbReference type="EMBL" id="ELR20962.1"/>
    </source>
</evidence>
<keyword evidence="3" id="KW-0813">Transport</keyword>
<dbReference type="GO" id="GO:0031201">
    <property type="term" value="C:SNARE complex"/>
    <property type="evidence" value="ECO:0007669"/>
    <property type="project" value="TreeGrafter"/>
</dbReference>
<evidence type="ECO:0000256" key="6">
    <source>
        <dbReference type="ARBA" id="ARBA00022892"/>
    </source>
</evidence>
<dbReference type="VEuPathDB" id="AmoebaDB:ACA1_279440"/>
<feature type="transmembrane region" description="Helical" evidence="12">
    <location>
        <begin position="269"/>
        <end position="291"/>
    </location>
</feature>
<accession>L8H6U7</accession>
<dbReference type="GO" id="GO:0005789">
    <property type="term" value="C:endoplasmic reticulum membrane"/>
    <property type="evidence" value="ECO:0007669"/>
    <property type="project" value="UniProtKB-SubCell"/>
</dbReference>
<reference evidence="13 14" key="1">
    <citation type="journal article" date="2013" name="Genome Biol.">
        <title>Genome of Acanthamoeba castellanii highlights extensive lateral gene transfer and early evolution of tyrosine kinase signaling.</title>
        <authorList>
            <person name="Clarke M."/>
            <person name="Lohan A.J."/>
            <person name="Liu B."/>
            <person name="Lagkouvardos I."/>
            <person name="Roy S."/>
            <person name="Zafar N."/>
            <person name="Bertelli C."/>
            <person name="Schilde C."/>
            <person name="Kianianmomeni A."/>
            <person name="Burglin T.R."/>
            <person name="Frech C."/>
            <person name="Turcotte B."/>
            <person name="Kopec K.O."/>
            <person name="Synnott J.M."/>
            <person name="Choo C."/>
            <person name="Paponov I."/>
            <person name="Finkler A."/>
            <person name="Soon Heng Tan C."/>
            <person name="Hutchins A.P."/>
            <person name="Weinmeier T."/>
            <person name="Rattei T."/>
            <person name="Chu J.S."/>
            <person name="Gimenez G."/>
            <person name="Irimia M."/>
            <person name="Rigden D.J."/>
            <person name="Fitzpatrick D.A."/>
            <person name="Lorenzo-Morales J."/>
            <person name="Bateman A."/>
            <person name="Chiu C.H."/>
            <person name="Tang P."/>
            <person name="Hegemann P."/>
            <person name="Fromm H."/>
            <person name="Raoult D."/>
            <person name="Greub G."/>
            <person name="Miranda-Saavedra D."/>
            <person name="Chen N."/>
            <person name="Nash P."/>
            <person name="Ginger M.L."/>
            <person name="Horn M."/>
            <person name="Schaap P."/>
            <person name="Caler L."/>
            <person name="Loftus B."/>
        </authorList>
    </citation>
    <scope>NUCLEOTIDE SEQUENCE [LARGE SCALE GENOMIC DNA]</scope>
    <source>
        <strain evidence="13 14">Neff</strain>
    </source>
</reference>
<keyword evidence="5" id="KW-0256">Endoplasmic reticulum</keyword>
<evidence type="ECO:0000256" key="7">
    <source>
        <dbReference type="ARBA" id="ARBA00022927"/>
    </source>
</evidence>
<sequence>MGQRVEVNFLRLLASCERLIADDKTKRSPEIRKKLQKFAAVLAKQLETLQGGMDENTRQHRDLPRELATDYAKRVAGVSDYASHHTRGPHQNELRARLFELHPNSPRAAAETVPHEELAATGADDPIPSTHTLATLASDHQPDAEDVTDSAQATSLRYRGHAKGTGARTTGDEKSMLFGRGRAEAMTRSESDFIGQPDEETVQQVLTDDMLDIVSQLKNNSLSLGSILKDDAAKLEDLETQTDNNLQKIKGENQDLQQQLKTSSSNTTWFWIIIIFVALTFVWMVVFIKLFPKN</sequence>
<evidence type="ECO:0000256" key="1">
    <source>
        <dbReference type="ARBA" id="ARBA00004163"/>
    </source>
</evidence>
<keyword evidence="4 12" id="KW-0812">Transmembrane</keyword>
<keyword evidence="6" id="KW-0931">ER-Golgi transport</keyword>
<evidence type="ECO:0000256" key="10">
    <source>
        <dbReference type="SAM" id="Coils"/>
    </source>
</evidence>
<dbReference type="OrthoDB" id="4506189at2759"/>
<keyword evidence="14" id="KW-1185">Reference proteome</keyword>
<dbReference type="PANTHER" id="PTHR13050">
    <property type="entry name" value="USE1-LIKE PROTEIN"/>
    <property type="match status" value="1"/>
</dbReference>
<evidence type="ECO:0000256" key="4">
    <source>
        <dbReference type="ARBA" id="ARBA00022692"/>
    </source>
</evidence>
<dbReference type="STRING" id="1257118.L8H6U7"/>
<feature type="coiled-coil region" evidence="10">
    <location>
        <begin position="239"/>
        <end position="266"/>
    </location>
</feature>
<dbReference type="GO" id="GO:0006890">
    <property type="term" value="P:retrograde vesicle-mediated transport, Golgi to endoplasmic reticulum"/>
    <property type="evidence" value="ECO:0007669"/>
    <property type="project" value="TreeGrafter"/>
</dbReference>
<gene>
    <name evidence="13" type="ORF">ACA1_279440</name>
</gene>
<dbReference type="GO" id="GO:0005484">
    <property type="term" value="F:SNAP receptor activity"/>
    <property type="evidence" value="ECO:0007669"/>
    <property type="project" value="TreeGrafter"/>
</dbReference>
<dbReference type="CDD" id="cd15860">
    <property type="entry name" value="SNARE_USE1"/>
    <property type="match status" value="1"/>
</dbReference>
<evidence type="ECO:0000256" key="3">
    <source>
        <dbReference type="ARBA" id="ARBA00022448"/>
    </source>
</evidence>
<dbReference type="RefSeq" id="XP_004344705.1">
    <property type="nucleotide sequence ID" value="XM_004344655.1"/>
</dbReference>
<organism evidence="13 14">
    <name type="scientific">Acanthamoeba castellanii (strain ATCC 30010 / Neff)</name>
    <dbReference type="NCBI Taxonomy" id="1257118"/>
    <lineage>
        <taxon>Eukaryota</taxon>
        <taxon>Amoebozoa</taxon>
        <taxon>Discosea</taxon>
        <taxon>Longamoebia</taxon>
        <taxon>Centramoebida</taxon>
        <taxon>Acanthamoebidae</taxon>
        <taxon>Acanthamoeba</taxon>
    </lineage>
</organism>
<dbReference type="KEGG" id="acan:ACA1_279440"/>
<comment type="similarity">
    <text evidence="2">Belongs to the USE1 family.</text>
</comment>
<evidence type="ECO:0000256" key="11">
    <source>
        <dbReference type="SAM" id="MobiDB-lite"/>
    </source>
</evidence>
<evidence type="ECO:0000256" key="8">
    <source>
        <dbReference type="ARBA" id="ARBA00022989"/>
    </source>
</evidence>
<protein>
    <recommendedName>
        <fullName evidence="15">Vesicle transport protein USE1</fullName>
    </recommendedName>
</protein>
<name>L8H6U7_ACACF</name>
<proteinExistence type="inferred from homology"/>
<evidence type="ECO:0000256" key="5">
    <source>
        <dbReference type="ARBA" id="ARBA00022824"/>
    </source>
</evidence>
<dbReference type="InterPro" id="IPR019150">
    <property type="entry name" value="Vesicle_transport_protein_Use1"/>
</dbReference>